<feature type="compositionally biased region" description="Polar residues" evidence="6">
    <location>
        <begin position="219"/>
        <end position="237"/>
    </location>
</feature>
<gene>
    <name evidence="8" type="ORF">PHAMO_200010</name>
</gene>
<keyword evidence="4" id="KW-0564">Palmitate</keyword>
<keyword evidence="3" id="KW-0472">Membrane</keyword>
<dbReference type="AlphaFoldDB" id="H8FPY7"/>
<feature type="signal peptide" evidence="7">
    <location>
        <begin position="1"/>
        <end position="28"/>
    </location>
</feature>
<dbReference type="Proteomes" id="UP000004169">
    <property type="component" value="Unassembled WGS sequence"/>
</dbReference>
<evidence type="ECO:0000256" key="4">
    <source>
        <dbReference type="ARBA" id="ARBA00023139"/>
    </source>
</evidence>
<comment type="caution">
    <text evidence="8">The sequence shown here is derived from an EMBL/GenBank/DDBJ whole genome shotgun (WGS) entry which is preliminary data.</text>
</comment>
<evidence type="ECO:0000256" key="7">
    <source>
        <dbReference type="SAM" id="SignalP"/>
    </source>
</evidence>
<dbReference type="InterPro" id="IPR008874">
    <property type="entry name" value="TraT_complement-R"/>
</dbReference>
<dbReference type="PIRSF" id="PIRSF002859">
    <property type="entry name" value="Lipo_traT"/>
    <property type="match status" value="1"/>
</dbReference>
<name>H8FPY7_MAGML</name>
<evidence type="ECO:0000256" key="6">
    <source>
        <dbReference type="SAM" id="MobiDB-lite"/>
    </source>
</evidence>
<protein>
    <submittedName>
        <fullName evidence="8">Putative TraT complement resistance protein</fullName>
    </submittedName>
</protein>
<evidence type="ECO:0000256" key="3">
    <source>
        <dbReference type="ARBA" id="ARBA00023136"/>
    </source>
</evidence>
<organism evidence="8 9">
    <name type="scientific">Magnetospirillum molischianum DSM 120</name>
    <dbReference type="NCBI Taxonomy" id="1150626"/>
    <lineage>
        <taxon>Bacteria</taxon>
        <taxon>Pseudomonadati</taxon>
        <taxon>Pseudomonadota</taxon>
        <taxon>Alphaproteobacteria</taxon>
        <taxon>Rhodospirillales</taxon>
        <taxon>Rhodospirillaceae</taxon>
        <taxon>Magnetospirillum</taxon>
    </lineage>
</organism>
<dbReference type="eggNOG" id="ENOG502ZAYY">
    <property type="taxonomic scope" value="Bacteria"/>
</dbReference>
<sequence length="283" mass="30150">MLNKLNAVRLRRSLVVFGAAIMLASCQAATTMLDKQDLDIQTHMSETIFLDPVAPNKKVIYVSVRNTSDHPELDLKSQIIMKLTARGYTVVEDPKAAHFLMQLNIIQAGPVDPQKKNSFLSSGYGSALESAVTGAAAGALTTYATGSTAAGVGVGAGIGIGSFIADRLVKDVFFTVVADIQISVRPEKGTSVKETTTTARLSGNASRKDQGNKGVGASESVTSRDLNLSSSSNGRTQSVESNSEFIKYNVRDVAYANQVNLKWENASPVLIDRISSSVANLYE</sequence>
<accession>H8FPY7</accession>
<evidence type="ECO:0000256" key="2">
    <source>
        <dbReference type="ARBA" id="ARBA00022729"/>
    </source>
</evidence>
<reference evidence="8 9" key="1">
    <citation type="journal article" date="2012" name="J. Bacteriol.">
        <title>Draft Genome Sequence of the Purple Photosynthetic Bacterium Phaeospirillum molischianum DSM120, a Particularly Versatile Bacterium.</title>
        <authorList>
            <person name="Duquesne K."/>
            <person name="Prima V."/>
            <person name="Ji B."/>
            <person name="Rouy Z."/>
            <person name="Medigue C."/>
            <person name="Talla E."/>
            <person name="Sturgis J.N."/>
        </authorList>
    </citation>
    <scope>NUCLEOTIDE SEQUENCE [LARGE SCALE GENOMIC DNA]</scope>
    <source>
        <strain evidence="9">DSM120</strain>
    </source>
</reference>
<dbReference type="Pfam" id="PF05818">
    <property type="entry name" value="TraT"/>
    <property type="match status" value="1"/>
</dbReference>
<evidence type="ECO:0000313" key="9">
    <source>
        <dbReference type="Proteomes" id="UP000004169"/>
    </source>
</evidence>
<keyword evidence="9" id="KW-1185">Reference proteome</keyword>
<comment type="subcellular location">
    <subcellularLocation>
        <location evidence="1">Cell outer membrane</location>
        <topology evidence="1">Lipid-anchor</topology>
    </subcellularLocation>
</comment>
<dbReference type="RefSeq" id="WP_002726691.1">
    <property type="nucleotide sequence ID" value="NZ_CAHP01000013.1"/>
</dbReference>
<feature type="compositionally biased region" description="Polar residues" evidence="6">
    <location>
        <begin position="192"/>
        <end position="205"/>
    </location>
</feature>
<keyword evidence="2 7" id="KW-0732">Signal</keyword>
<evidence type="ECO:0000256" key="1">
    <source>
        <dbReference type="ARBA" id="ARBA00004459"/>
    </source>
</evidence>
<dbReference type="OrthoDB" id="9791439at2"/>
<dbReference type="PROSITE" id="PS51257">
    <property type="entry name" value="PROKAR_LIPOPROTEIN"/>
    <property type="match status" value="1"/>
</dbReference>
<evidence type="ECO:0000313" key="8">
    <source>
        <dbReference type="EMBL" id="CCG40425.1"/>
    </source>
</evidence>
<dbReference type="EMBL" id="CAHP01000013">
    <property type="protein sequence ID" value="CCG40425.1"/>
    <property type="molecule type" value="Genomic_DNA"/>
</dbReference>
<proteinExistence type="predicted"/>
<keyword evidence="5" id="KW-0449">Lipoprotein</keyword>
<evidence type="ECO:0000256" key="5">
    <source>
        <dbReference type="ARBA" id="ARBA00023288"/>
    </source>
</evidence>
<dbReference type="GO" id="GO:0009279">
    <property type="term" value="C:cell outer membrane"/>
    <property type="evidence" value="ECO:0007669"/>
    <property type="project" value="UniProtKB-SubCell"/>
</dbReference>
<feature type="region of interest" description="Disordered" evidence="6">
    <location>
        <begin position="188"/>
        <end position="237"/>
    </location>
</feature>
<feature type="chain" id="PRO_5003611531" evidence="7">
    <location>
        <begin position="29"/>
        <end position="283"/>
    </location>
</feature>
<dbReference type="STRING" id="1150626.PHAMO_200010"/>